<dbReference type="Proteomes" id="UP000595332">
    <property type="component" value="Chromosome"/>
</dbReference>
<feature type="region of interest" description="Disordered" evidence="1">
    <location>
        <begin position="16"/>
        <end position="44"/>
    </location>
</feature>
<dbReference type="EMBL" id="AP014546">
    <property type="protein sequence ID" value="BBB28818.1"/>
    <property type="molecule type" value="Genomic_DNA"/>
</dbReference>
<feature type="compositionally biased region" description="Basic and acidic residues" evidence="1">
    <location>
        <begin position="213"/>
        <end position="227"/>
    </location>
</feature>
<name>A0A7R6P7Q1_9GAMM</name>
<proteinExistence type="predicted"/>
<sequence>MIISNYSSAVAISSQTENTSANKATISDQSKTHLSSSHSQTQPAIADPAKNIDKLSSQGASVSQTSVSATQAVMHQSSDKSAQQIEADKTAIQNLVQRDREVKNHERIHASIGGAFASAPNFTYQKGPDGQLYAVGGDVSIDTSAVAGDPRATLEKAQVIIRAALSVPEPSVQDRRVAAQARVMATEAQAEMALLESTNEKVVQTSEADVIDESSRISRDAGNDKEIGASVKSSEKDEEESDGKNKDRNNIADINAESSASAQAVTESLQEFNSRLNDINKTLHDINLRLVDAGVFQKLFPEGTIIDKNV</sequence>
<reference evidence="2 3" key="1">
    <citation type="journal article" date="2008" name="Int. J. Syst. Evol. Microbiol.">
        <title>Neptunomonas japonica sp. nov., an Osedax japonicus symbiont-like bacterium isolated from sediment adjacent to sperm whale carcasses off Kagoshima, Japan.</title>
        <authorList>
            <person name="Miyazaki M."/>
            <person name="Nogi Y."/>
            <person name="Fujiwara Y."/>
            <person name="Kawato M."/>
            <person name="Kubokawa K."/>
            <person name="Horikoshi K."/>
        </authorList>
    </citation>
    <scope>NUCLEOTIDE SEQUENCE [LARGE SCALE GENOMIC DNA]</scope>
    <source>
        <strain evidence="2 3">JAMM 1380</strain>
    </source>
</reference>
<protein>
    <recommendedName>
        <fullName evidence="4">SrpA-related protein</fullName>
    </recommendedName>
</protein>
<evidence type="ECO:0000313" key="3">
    <source>
        <dbReference type="Proteomes" id="UP000595332"/>
    </source>
</evidence>
<evidence type="ECO:0008006" key="4">
    <source>
        <dbReference type="Google" id="ProtNLM"/>
    </source>
</evidence>
<dbReference type="Pfam" id="PF12118">
    <property type="entry name" value="SprA-related"/>
    <property type="match status" value="1"/>
</dbReference>
<evidence type="ECO:0000256" key="1">
    <source>
        <dbReference type="SAM" id="MobiDB-lite"/>
    </source>
</evidence>
<feature type="compositionally biased region" description="Polar residues" evidence="1">
    <location>
        <begin position="16"/>
        <end position="43"/>
    </location>
</feature>
<dbReference type="RefSeq" id="WP_201349480.1">
    <property type="nucleotide sequence ID" value="NZ_AP014546.1"/>
</dbReference>
<gene>
    <name evidence="2" type="ORF">NEJAP_0861</name>
</gene>
<accession>A0A7R6P7Q1</accession>
<dbReference type="AlphaFoldDB" id="A0A7R6P7Q1"/>
<keyword evidence="3" id="KW-1185">Reference proteome</keyword>
<dbReference type="KEGG" id="njp:NEJAP_0861"/>
<evidence type="ECO:0000313" key="2">
    <source>
        <dbReference type="EMBL" id="BBB28818.1"/>
    </source>
</evidence>
<dbReference type="InterPro" id="IPR021973">
    <property type="entry name" value="SprA-related"/>
</dbReference>
<feature type="region of interest" description="Disordered" evidence="1">
    <location>
        <begin position="205"/>
        <end position="250"/>
    </location>
</feature>
<organism evidence="2 3">
    <name type="scientific">Neptunomonas japonica JAMM 1380</name>
    <dbReference type="NCBI Taxonomy" id="1441457"/>
    <lineage>
        <taxon>Bacteria</taxon>
        <taxon>Pseudomonadati</taxon>
        <taxon>Pseudomonadota</taxon>
        <taxon>Gammaproteobacteria</taxon>
        <taxon>Oceanospirillales</taxon>
        <taxon>Oceanospirillaceae</taxon>
        <taxon>Neptunomonas</taxon>
    </lineage>
</organism>